<keyword evidence="2" id="KW-1185">Reference proteome</keyword>
<reference evidence="1 2" key="1">
    <citation type="journal article" date="2019" name="Mol. Ecol. Resour.">
        <title>Improving Illumina assemblies with Hi-C and long reads: an example with the North African dromedary.</title>
        <authorList>
            <person name="Elbers J.P."/>
            <person name="Rogers M.F."/>
            <person name="Perelman P.L."/>
            <person name="Proskuryakova A.A."/>
            <person name="Serdyukova N.A."/>
            <person name="Johnson W.E."/>
            <person name="Horin P."/>
            <person name="Corander J."/>
            <person name="Murphy D."/>
            <person name="Burger P.A."/>
        </authorList>
    </citation>
    <scope>NUCLEOTIDE SEQUENCE [LARGE SCALE GENOMIC DNA]</scope>
    <source>
        <strain evidence="1">Drom800</strain>
        <tissue evidence="1">Blood</tissue>
    </source>
</reference>
<protein>
    <submittedName>
        <fullName evidence="1">Uncharacterized protein</fullName>
    </submittedName>
</protein>
<gene>
    <name evidence="1" type="ORF">Cadr_000021332</name>
</gene>
<accession>A0A5N4CTT3</accession>
<proteinExistence type="predicted"/>
<dbReference type="EMBL" id="JWIN03000019">
    <property type="protein sequence ID" value="KAB1262253.1"/>
    <property type="molecule type" value="Genomic_DNA"/>
</dbReference>
<dbReference type="Proteomes" id="UP000299084">
    <property type="component" value="Unassembled WGS sequence"/>
</dbReference>
<comment type="caution">
    <text evidence="1">The sequence shown here is derived from an EMBL/GenBank/DDBJ whole genome shotgun (WGS) entry which is preliminary data.</text>
</comment>
<name>A0A5N4CTT3_CAMDR</name>
<evidence type="ECO:0000313" key="1">
    <source>
        <dbReference type="EMBL" id="KAB1262253.1"/>
    </source>
</evidence>
<organism evidence="1 2">
    <name type="scientific">Camelus dromedarius</name>
    <name type="common">Dromedary</name>
    <name type="synonym">Arabian camel</name>
    <dbReference type="NCBI Taxonomy" id="9838"/>
    <lineage>
        <taxon>Eukaryota</taxon>
        <taxon>Metazoa</taxon>
        <taxon>Chordata</taxon>
        <taxon>Craniata</taxon>
        <taxon>Vertebrata</taxon>
        <taxon>Euteleostomi</taxon>
        <taxon>Mammalia</taxon>
        <taxon>Eutheria</taxon>
        <taxon>Laurasiatheria</taxon>
        <taxon>Artiodactyla</taxon>
        <taxon>Tylopoda</taxon>
        <taxon>Camelidae</taxon>
        <taxon>Camelus</taxon>
    </lineage>
</organism>
<evidence type="ECO:0000313" key="2">
    <source>
        <dbReference type="Proteomes" id="UP000299084"/>
    </source>
</evidence>
<sequence length="83" mass="9301">MAGSWQLEKESGMLMWDRHGSWTKQERLGEPVSPRKATRSLKKIDETWLPTGVALESAGPPSVSCPLLLQLTLWPLARPRFSA</sequence>
<dbReference type="AlphaFoldDB" id="A0A5N4CTT3"/>